<evidence type="ECO:0000313" key="5">
    <source>
        <dbReference type="Proteomes" id="UP000611708"/>
    </source>
</evidence>
<evidence type="ECO:0000256" key="1">
    <source>
        <dbReference type="ARBA" id="ARBA00005125"/>
    </source>
</evidence>
<accession>A0ABS0HPG5</accession>
<dbReference type="Proteomes" id="UP000611708">
    <property type="component" value="Unassembled WGS sequence"/>
</dbReference>
<evidence type="ECO:0000313" key="4">
    <source>
        <dbReference type="EMBL" id="MBF9195358.1"/>
    </source>
</evidence>
<dbReference type="Gene3D" id="3.90.25.10">
    <property type="entry name" value="UDP-galactose 4-epimerase, domain 1"/>
    <property type="match status" value="1"/>
</dbReference>
<keyword evidence="5" id="KW-1185">Reference proteome</keyword>
<organism evidence="4 5">
    <name type="scientific">Microvirga terrestris</name>
    <dbReference type="NCBI Taxonomy" id="2791024"/>
    <lineage>
        <taxon>Bacteria</taxon>
        <taxon>Pseudomonadati</taxon>
        <taxon>Pseudomonadota</taxon>
        <taxon>Alphaproteobacteria</taxon>
        <taxon>Hyphomicrobiales</taxon>
        <taxon>Methylobacteriaceae</taxon>
        <taxon>Microvirga</taxon>
    </lineage>
</organism>
<dbReference type="EMBL" id="JADQDN010000002">
    <property type="protein sequence ID" value="MBF9195358.1"/>
    <property type="molecule type" value="Genomic_DNA"/>
</dbReference>
<gene>
    <name evidence="4" type="ORF">I2H36_04875</name>
</gene>
<comment type="pathway">
    <text evidence="1">Bacterial outer membrane biogenesis; LPS O-antigen biosynthesis.</text>
</comment>
<dbReference type="PANTHER" id="PTHR43000">
    <property type="entry name" value="DTDP-D-GLUCOSE 4,6-DEHYDRATASE-RELATED"/>
    <property type="match status" value="1"/>
</dbReference>
<dbReference type="Gene3D" id="3.40.50.720">
    <property type="entry name" value="NAD(P)-binding Rossmann-like Domain"/>
    <property type="match status" value="1"/>
</dbReference>
<dbReference type="RefSeq" id="WP_196262751.1">
    <property type="nucleotide sequence ID" value="NZ_JADQDN010000002.1"/>
</dbReference>
<dbReference type="Pfam" id="PF01370">
    <property type="entry name" value="Epimerase"/>
    <property type="match status" value="1"/>
</dbReference>
<name>A0ABS0HPG5_9HYPH</name>
<dbReference type="InterPro" id="IPR036291">
    <property type="entry name" value="NAD(P)-bd_dom_sf"/>
</dbReference>
<feature type="domain" description="NAD-dependent epimerase/dehydratase" evidence="3">
    <location>
        <begin position="3"/>
        <end position="230"/>
    </location>
</feature>
<dbReference type="InterPro" id="IPR001509">
    <property type="entry name" value="Epimerase_deHydtase"/>
</dbReference>
<evidence type="ECO:0000256" key="2">
    <source>
        <dbReference type="ARBA" id="ARBA00007637"/>
    </source>
</evidence>
<dbReference type="SUPFAM" id="SSF51735">
    <property type="entry name" value="NAD(P)-binding Rossmann-fold domains"/>
    <property type="match status" value="1"/>
</dbReference>
<evidence type="ECO:0000259" key="3">
    <source>
        <dbReference type="Pfam" id="PF01370"/>
    </source>
</evidence>
<proteinExistence type="inferred from homology"/>
<reference evidence="4 5" key="1">
    <citation type="submission" date="2020-11" db="EMBL/GenBank/DDBJ databases">
        <authorList>
            <person name="Kim M.K."/>
        </authorList>
    </citation>
    <scope>NUCLEOTIDE SEQUENCE [LARGE SCALE GENOMIC DNA]</scope>
    <source>
        <strain evidence="4 5">BT290</strain>
    </source>
</reference>
<comment type="similarity">
    <text evidence="2">Belongs to the NAD(P)-dependent epimerase/dehydratase family.</text>
</comment>
<protein>
    <submittedName>
        <fullName evidence="4">NAD-dependent epimerase/dehydratase family protein</fullName>
    </submittedName>
</protein>
<comment type="caution">
    <text evidence="4">The sequence shown here is derived from an EMBL/GenBank/DDBJ whole genome shotgun (WGS) entry which is preliminary data.</text>
</comment>
<sequence>MRILLTGSGGFLGRHILASPAVAGVQIICATRDQGEASGAKIPLGKGPWGRAEFEQALDRSQADAVIHCAGATHANNPGQFLEANTLPAAGLIAAMAGMARPPRAILIGSAAEYGYVGPDAMPVREDHPCHPRSDYGISKYTQTLLGVAAAERGLPIMSARLFNPVGLGMPSKLALPSFVRQIANAASSGGIINVGDLEARRDFIDVSEAARILLALAHMPQWSWPIVNICSGRAYRIGTLLNALIAASGRAVQVKIDADLLRPGDMPLLVGSIERLTALNLAPIPPDFDTLIPKILVEEHI</sequence>